<dbReference type="PROSITE" id="PS51909">
    <property type="entry name" value="LYSOZYME_I"/>
    <property type="match status" value="1"/>
</dbReference>
<dbReference type="Pfam" id="PF05497">
    <property type="entry name" value="Destabilase"/>
    <property type="match status" value="1"/>
</dbReference>
<keyword evidence="8" id="KW-1133">Transmembrane helix</keyword>
<dbReference type="Gene3D" id="1.10.530.10">
    <property type="match status" value="1"/>
</dbReference>
<dbReference type="OMA" id="IECRDHV"/>
<dbReference type="GO" id="GO:0003796">
    <property type="term" value="F:lysozyme activity"/>
    <property type="evidence" value="ECO:0007669"/>
    <property type="project" value="UniProtKB-EC"/>
</dbReference>
<evidence type="ECO:0000256" key="2">
    <source>
        <dbReference type="ARBA" id="ARBA00012732"/>
    </source>
</evidence>
<evidence type="ECO:0000256" key="1">
    <source>
        <dbReference type="ARBA" id="ARBA00000632"/>
    </source>
</evidence>
<keyword evidence="6" id="KW-0326">Glycosidase</keyword>
<sequence length="226" mass="25000">MSTTPLNSTASYVEVELSTTNQRQQQQQHNEASYGKCSLRKLLSTAGIIVALVLIVVAIYMHLKQNHHLGRLYIDLTEAETEEHDVNEVTVPFEVVSAPAVAALGTPPLSENCLECIAATATANNPAKCNGHPCSIYRIYRPYWQDAMGRVDGIDYESCVSEPNCATDTVRAYLASFARDCDGDGLIRCRDHIMLHQLGPTGCMEKPMPATNLWRMSKCLQVKEIQ</sequence>
<dbReference type="InterPro" id="IPR008597">
    <property type="entry name" value="Invert_lysozyme"/>
</dbReference>
<accession>B4J358</accession>
<keyword evidence="3" id="KW-0929">Antimicrobial</keyword>
<dbReference type="PhylomeDB" id="B4J358"/>
<dbReference type="PANTHER" id="PTHR11195">
    <property type="entry name" value="DESTABILASE-RELATED"/>
    <property type="match status" value="1"/>
</dbReference>
<organism evidence="10">
    <name type="scientific">Drosophila grimshawi</name>
    <name type="common">Hawaiian fruit fly</name>
    <name type="synonym">Idiomyia grimshawi</name>
    <dbReference type="NCBI Taxonomy" id="7222"/>
    <lineage>
        <taxon>Eukaryota</taxon>
        <taxon>Metazoa</taxon>
        <taxon>Ecdysozoa</taxon>
        <taxon>Arthropoda</taxon>
        <taxon>Hexapoda</taxon>
        <taxon>Insecta</taxon>
        <taxon>Pterygota</taxon>
        <taxon>Neoptera</taxon>
        <taxon>Endopterygota</taxon>
        <taxon>Diptera</taxon>
        <taxon>Brachycera</taxon>
        <taxon>Muscomorpha</taxon>
        <taxon>Ephydroidea</taxon>
        <taxon>Drosophilidae</taxon>
        <taxon>Drosophila</taxon>
        <taxon>Hawaiian Drosophila</taxon>
    </lineage>
</organism>
<evidence type="ECO:0000256" key="8">
    <source>
        <dbReference type="SAM" id="Phobius"/>
    </source>
</evidence>
<evidence type="ECO:0000313" key="10">
    <source>
        <dbReference type="Proteomes" id="UP000001070"/>
    </source>
</evidence>
<dbReference type="GO" id="GO:0031640">
    <property type="term" value="P:killing of cells of another organism"/>
    <property type="evidence" value="ECO:0007669"/>
    <property type="project" value="UniProtKB-KW"/>
</dbReference>
<dbReference type="GO" id="GO:0042742">
    <property type="term" value="P:defense response to bacterium"/>
    <property type="evidence" value="ECO:0007669"/>
    <property type="project" value="UniProtKB-KW"/>
</dbReference>
<dbReference type="EC" id="3.2.1.17" evidence="2"/>
<evidence type="ECO:0000313" key="9">
    <source>
        <dbReference type="EMBL" id="EDV96129.1"/>
    </source>
</evidence>
<dbReference type="eggNOG" id="ENOG502SAEY">
    <property type="taxonomic scope" value="Eukaryota"/>
</dbReference>
<feature type="disulfide bond" evidence="7">
    <location>
        <begin position="159"/>
        <end position="165"/>
    </location>
</feature>
<evidence type="ECO:0000256" key="4">
    <source>
        <dbReference type="ARBA" id="ARBA00022638"/>
    </source>
</evidence>
<feature type="disulfide bond" evidence="7">
    <location>
        <begin position="113"/>
        <end position="189"/>
    </location>
</feature>
<proteinExistence type="predicted"/>
<comment type="catalytic activity">
    <reaction evidence="1">
        <text>Hydrolysis of (1-&gt;4)-beta-linkages between N-acetylmuramic acid and N-acetyl-D-glucosamine residues in a peptidoglycan and between N-acetyl-D-glucosamine residues in chitodextrins.</text>
        <dbReference type="EC" id="3.2.1.17"/>
    </reaction>
</comment>
<name>B4J358_DROGR</name>
<keyword evidence="5" id="KW-0378">Hydrolase</keyword>
<dbReference type="FunCoup" id="B4J358">
    <property type="interactions" value="10"/>
</dbReference>
<dbReference type="AlphaFoldDB" id="B4J358"/>
<keyword evidence="7" id="KW-1015">Disulfide bond</keyword>
<reference evidence="9 10" key="1">
    <citation type="journal article" date="2007" name="Nature">
        <title>Evolution of genes and genomes on the Drosophila phylogeny.</title>
        <authorList>
            <consortium name="Drosophila 12 Genomes Consortium"/>
            <person name="Clark A.G."/>
            <person name="Eisen M.B."/>
            <person name="Smith D.R."/>
            <person name="Bergman C.M."/>
            <person name="Oliver B."/>
            <person name="Markow T.A."/>
            <person name="Kaufman T.C."/>
            <person name="Kellis M."/>
            <person name="Gelbart W."/>
            <person name="Iyer V.N."/>
            <person name="Pollard D.A."/>
            <person name="Sackton T.B."/>
            <person name="Larracuente A.M."/>
            <person name="Singh N.D."/>
            <person name="Abad J.P."/>
            <person name="Abt D.N."/>
            <person name="Adryan B."/>
            <person name="Aguade M."/>
            <person name="Akashi H."/>
            <person name="Anderson W.W."/>
            <person name="Aquadro C.F."/>
            <person name="Ardell D.H."/>
            <person name="Arguello R."/>
            <person name="Artieri C.G."/>
            <person name="Barbash D.A."/>
            <person name="Barker D."/>
            <person name="Barsanti P."/>
            <person name="Batterham P."/>
            <person name="Batzoglou S."/>
            <person name="Begun D."/>
            <person name="Bhutkar A."/>
            <person name="Blanco E."/>
            <person name="Bosak S.A."/>
            <person name="Bradley R.K."/>
            <person name="Brand A.D."/>
            <person name="Brent M.R."/>
            <person name="Brooks A.N."/>
            <person name="Brown R.H."/>
            <person name="Butlin R.K."/>
            <person name="Caggese C."/>
            <person name="Calvi B.R."/>
            <person name="Bernardo de Carvalho A."/>
            <person name="Caspi A."/>
            <person name="Castrezana S."/>
            <person name="Celniker S.E."/>
            <person name="Chang J.L."/>
            <person name="Chapple C."/>
            <person name="Chatterji S."/>
            <person name="Chinwalla A."/>
            <person name="Civetta A."/>
            <person name="Clifton S.W."/>
            <person name="Comeron J.M."/>
            <person name="Costello J.C."/>
            <person name="Coyne J.A."/>
            <person name="Daub J."/>
            <person name="David R.G."/>
            <person name="Delcher A.L."/>
            <person name="Delehaunty K."/>
            <person name="Do C.B."/>
            <person name="Ebling H."/>
            <person name="Edwards K."/>
            <person name="Eickbush T."/>
            <person name="Evans J.D."/>
            <person name="Filipski A."/>
            <person name="Findeiss S."/>
            <person name="Freyhult E."/>
            <person name="Fulton L."/>
            <person name="Fulton R."/>
            <person name="Garcia A.C."/>
            <person name="Gardiner A."/>
            <person name="Garfield D.A."/>
            <person name="Garvin B.E."/>
            <person name="Gibson G."/>
            <person name="Gilbert D."/>
            <person name="Gnerre S."/>
            <person name="Godfrey J."/>
            <person name="Good R."/>
            <person name="Gotea V."/>
            <person name="Gravely B."/>
            <person name="Greenberg A.J."/>
            <person name="Griffiths-Jones S."/>
            <person name="Gross S."/>
            <person name="Guigo R."/>
            <person name="Gustafson E.A."/>
            <person name="Haerty W."/>
            <person name="Hahn M.W."/>
            <person name="Halligan D.L."/>
            <person name="Halpern A.L."/>
            <person name="Halter G.M."/>
            <person name="Han M.V."/>
            <person name="Heger A."/>
            <person name="Hillier L."/>
            <person name="Hinrichs A.S."/>
            <person name="Holmes I."/>
            <person name="Hoskins R.A."/>
            <person name="Hubisz M.J."/>
            <person name="Hultmark D."/>
            <person name="Huntley M.A."/>
            <person name="Jaffe D.B."/>
            <person name="Jagadeeshan S."/>
            <person name="Jeck W.R."/>
            <person name="Johnson J."/>
            <person name="Jones C.D."/>
            <person name="Jordan W.C."/>
            <person name="Karpen G.H."/>
            <person name="Kataoka E."/>
            <person name="Keightley P.D."/>
            <person name="Kheradpour P."/>
            <person name="Kirkness E.F."/>
            <person name="Koerich L.B."/>
            <person name="Kristiansen K."/>
            <person name="Kudrna D."/>
            <person name="Kulathinal R.J."/>
            <person name="Kumar S."/>
            <person name="Kwok R."/>
            <person name="Lander E."/>
            <person name="Langley C.H."/>
            <person name="Lapoint R."/>
            <person name="Lazzaro B.P."/>
            <person name="Lee S.J."/>
            <person name="Levesque L."/>
            <person name="Li R."/>
            <person name="Lin C.F."/>
            <person name="Lin M.F."/>
            <person name="Lindblad-Toh K."/>
            <person name="Llopart A."/>
            <person name="Long M."/>
            <person name="Low L."/>
            <person name="Lozovsky E."/>
            <person name="Lu J."/>
            <person name="Luo M."/>
            <person name="Machado C.A."/>
            <person name="Makalowski W."/>
            <person name="Marzo M."/>
            <person name="Matsuda M."/>
            <person name="Matzkin L."/>
            <person name="McAllister B."/>
            <person name="McBride C.S."/>
            <person name="McKernan B."/>
            <person name="McKernan K."/>
            <person name="Mendez-Lago M."/>
            <person name="Minx P."/>
            <person name="Mollenhauer M.U."/>
            <person name="Montooth K."/>
            <person name="Mount S.M."/>
            <person name="Mu X."/>
            <person name="Myers E."/>
            <person name="Negre B."/>
            <person name="Newfeld S."/>
            <person name="Nielsen R."/>
            <person name="Noor M.A."/>
            <person name="O'Grady P."/>
            <person name="Pachter L."/>
            <person name="Papaceit M."/>
            <person name="Parisi M.J."/>
            <person name="Parisi M."/>
            <person name="Parts L."/>
            <person name="Pedersen J.S."/>
            <person name="Pesole G."/>
            <person name="Phillippy A.M."/>
            <person name="Ponting C.P."/>
            <person name="Pop M."/>
            <person name="Porcelli D."/>
            <person name="Powell J.R."/>
            <person name="Prohaska S."/>
            <person name="Pruitt K."/>
            <person name="Puig M."/>
            <person name="Quesneville H."/>
            <person name="Ram K.R."/>
            <person name="Rand D."/>
            <person name="Rasmussen M.D."/>
            <person name="Reed L.K."/>
            <person name="Reenan R."/>
            <person name="Reily A."/>
            <person name="Remington K.A."/>
            <person name="Rieger T.T."/>
            <person name="Ritchie M.G."/>
            <person name="Robin C."/>
            <person name="Rogers Y.H."/>
            <person name="Rohde C."/>
            <person name="Rozas J."/>
            <person name="Rubenfield M.J."/>
            <person name="Ruiz A."/>
            <person name="Russo S."/>
            <person name="Salzberg S.L."/>
            <person name="Sanchez-Gracia A."/>
            <person name="Saranga D.J."/>
            <person name="Sato H."/>
            <person name="Schaeffer S.W."/>
            <person name="Schatz M.C."/>
            <person name="Schlenke T."/>
            <person name="Schwartz R."/>
            <person name="Segarra C."/>
            <person name="Singh R.S."/>
            <person name="Sirot L."/>
            <person name="Sirota M."/>
            <person name="Sisneros N.B."/>
            <person name="Smith C.D."/>
            <person name="Smith T.F."/>
            <person name="Spieth J."/>
            <person name="Stage D.E."/>
            <person name="Stark A."/>
            <person name="Stephan W."/>
            <person name="Strausberg R.L."/>
            <person name="Strempel S."/>
            <person name="Sturgill D."/>
            <person name="Sutton G."/>
            <person name="Sutton G.G."/>
            <person name="Tao W."/>
            <person name="Teichmann S."/>
            <person name="Tobari Y.N."/>
            <person name="Tomimura Y."/>
            <person name="Tsolas J.M."/>
            <person name="Valente V.L."/>
            <person name="Venter E."/>
            <person name="Venter J.C."/>
            <person name="Vicario S."/>
            <person name="Vieira F.G."/>
            <person name="Vilella A.J."/>
            <person name="Villasante A."/>
            <person name="Walenz B."/>
            <person name="Wang J."/>
            <person name="Wasserman M."/>
            <person name="Watts T."/>
            <person name="Wilson D."/>
            <person name="Wilson R.K."/>
            <person name="Wing R.A."/>
            <person name="Wolfner M.F."/>
            <person name="Wong A."/>
            <person name="Wong G.K."/>
            <person name="Wu C.I."/>
            <person name="Wu G."/>
            <person name="Yamamoto D."/>
            <person name="Yang H.P."/>
            <person name="Yang S.P."/>
            <person name="Yorke J.A."/>
            <person name="Yoshida K."/>
            <person name="Zdobnov E."/>
            <person name="Zhang P."/>
            <person name="Zhang Y."/>
            <person name="Zimin A.V."/>
            <person name="Baldwin J."/>
            <person name="Abdouelleil A."/>
            <person name="Abdulkadir J."/>
            <person name="Abebe A."/>
            <person name="Abera B."/>
            <person name="Abreu J."/>
            <person name="Acer S.C."/>
            <person name="Aftuck L."/>
            <person name="Alexander A."/>
            <person name="An P."/>
            <person name="Anderson E."/>
            <person name="Anderson S."/>
            <person name="Arachi H."/>
            <person name="Azer M."/>
            <person name="Bachantsang P."/>
            <person name="Barry A."/>
            <person name="Bayul T."/>
            <person name="Berlin A."/>
            <person name="Bessette D."/>
            <person name="Bloom T."/>
            <person name="Blye J."/>
            <person name="Boguslavskiy L."/>
            <person name="Bonnet C."/>
            <person name="Boukhgalter B."/>
            <person name="Bourzgui I."/>
            <person name="Brown A."/>
            <person name="Cahill P."/>
            <person name="Channer S."/>
            <person name="Cheshatsang Y."/>
            <person name="Chuda L."/>
            <person name="Citroen M."/>
            <person name="Collymore A."/>
            <person name="Cooke P."/>
            <person name="Costello M."/>
            <person name="D'Aco K."/>
            <person name="Daza R."/>
            <person name="De Haan G."/>
            <person name="DeGray S."/>
            <person name="DeMaso C."/>
            <person name="Dhargay N."/>
            <person name="Dooley K."/>
            <person name="Dooley E."/>
            <person name="Doricent M."/>
            <person name="Dorje P."/>
            <person name="Dorjee K."/>
            <person name="Dupes A."/>
            <person name="Elong R."/>
            <person name="Falk J."/>
            <person name="Farina A."/>
            <person name="Faro S."/>
            <person name="Ferguson D."/>
            <person name="Fisher S."/>
            <person name="Foley C.D."/>
            <person name="Franke A."/>
            <person name="Friedrich D."/>
            <person name="Gadbois L."/>
            <person name="Gearin G."/>
            <person name="Gearin C.R."/>
            <person name="Giannoukos G."/>
            <person name="Goode T."/>
            <person name="Graham J."/>
            <person name="Grandbois E."/>
            <person name="Grewal S."/>
            <person name="Gyaltsen K."/>
            <person name="Hafez N."/>
            <person name="Hagos B."/>
            <person name="Hall J."/>
            <person name="Henson C."/>
            <person name="Hollinger A."/>
            <person name="Honan T."/>
            <person name="Huard M.D."/>
            <person name="Hughes L."/>
            <person name="Hurhula B."/>
            <person name="Husby M.E."/>
            <person name="Kamat A."/>
            <person name="Kanga B."/>
            <person name="Kashin S."/>
            <person name="Khazanovich D."/>
            <person name="Kisner P."/>
            <person name="Lance K."/>
            <person name="Lara M."/>
            <person name="Lee W."/>
            <person name="Lennon N."/>
            <person name="Letendre F."/>
            <person name="LeVine R."/>
            <person name="Lipovsky A."/>
            <person name="Liu X."/>
            <person name="Liu J."/>
            <person name="Liu S."/>
            <person name="Lokyitsang T."/>
            <person name="Lokyitsang Y."/>
            <person name="Lubonja R."/>
            <person name="Lui A."/>
            <person name="MacDonald P."/>
            <person name="Magnisalis V."/>
            <person name="Maru K."/>
            <person name="Matthews C."/>
            <person name="McCusker W."/>
            <person name="McDonough S."/>
            <person name="Mehta T."/>
            <person name="Meldrim J."/>
            <person name="Meneus L."/>
            <person name="Mihai O."/>
            <person name="Mihalev A."/>
            <person name="Mihova T."/>
            <person name="Mittelman R."/>
            <person name="Mlenga V."/>
            <person name="Montmayeur A."/>
            <person name="Mulrain L."/>
            <person name="Navidi A."/>
            <person name="Naylor J."/>
            <person name="Negash T."/>
            <person name="Nguyen T."/>
            <person name="Nguyen N."/>
            <person name="Nicol R."/>
            <person name="Norbu C."/>
            <person name="Norbu N."/>
            <person name="Novod N."/>
            <person name="O'Neill B."/>
            <person name="Osman S."/>
            <person name="Markiewicz E."/>
            <person name="Oyono O.L."/>
            <person name="Patti C."/>
            <person name="Phunkhang P."/>
            <person name="Pierre F."/>
            <person name="Priest M."/>
            <person name="Raghuraman S."/>
            <person name="Rege F."/>
            <person name="Reyes R."/>
            <person name="Rise C."/>
            <person name="Rogov P."/>
            <person name="Ross K."/>
            <person name="Ryan E."/>
            <person name="Settipalli S."/>
            <person name="Shea T."/>
            <person name="Sherpa N."/>
            <person name="Shi L."/>
            <person name="Shih D."/>
            <person name="Sparrow T."/>
            <person name="Spaulding J."/>
            <person name="Stalker J."/>
            <person name="Stange-Thomann N."/>
            <person name="Stavropoulos S."/>
            <person name="Stone C."/>
            <person name="Strader C."/>
            <person name="Tesfaye S."/>
            <person name="Thomson T."/>
            <person name="Thoulutsang Y."/>
            <person name="Thoulutsang D."/>
            <person name="Topham K."/>
            <person name="Topping I."/>
            <person name="Tsamla T."/>
            <person name="Vassiliev H."/>
            <person name="Vo A."/>
            <person name="Wangchuk T."/>
            <person name="Wangdi T."/>
            <person name="Weiand M."/>
            <person name="Wilkinson J."/>
            <person name="Wilson A."/>
            <person name="Yadav S."/>
            <person name="Young G."/>
            <person name="Yu Q."/>
            <person name="Zembek L."/>
            <person name="Zhong D."/>
            <person name="Zimmer A."/>
            <person name="Zwirko Z."/>
            <person name="Jaffe D.B."/>
            <person name="Alvarez P."/>
            <person name="Brockman W."/>
            <person name="Butler J."/>
            <person name="Chin C."/>
            <person name="Gnerre S."/>
            <person name="Grabherr M."/>
            <person name="Kleber M."/>
            <person name="Mauceli E."/>
            <person name="MacCallum I."/>
        </authorList>
    </citation>
    <scope>NUCLEOTIDE SEQUENCE [LARGE SCALE GENOMIC DNA]</scope>
    <source>
        <strain evidence="10">Tucson 15287-2541.00</strain>
    </source>
</reference>
<dbReference type="HOGENOM" id="CLU_092932_0_0_1"/>
<dbReference type="InParanoid" id="B4J358"/>
<evidence type="ECO:0000256" key="7">
    <source>
        <dbReference type="PIRSR" id="PIRSR608597-3"/>
    </source>
</evidence>
<protein>
    <recommendedName>
        <fullName evidence="2">lysozyme</fullName>
        <ecNumber evidence="2">3.2.1.17</ecNumber>
    </recommendedName>
</protein>
<dbReference type="PANTHER" id="PTHR11195:SF22">
    <property type="entry name" value="LYSOZYME"/>
    <property type="match status" value="1"/>
</dbReference>
<dbReference type="MEROPS" id="S81.001"/>
<dbReference type="EMBL" id="CH916366">
    <property type="protein sequence ID" value="EDV96129.1"/>
    <property type="molecule type" value="Genomic_DNA"/>
</dbReference>
<evidence type="ECO:0000256" key="5">
    <source>
        <dbReference type="ARBA" id="ARBA00022801"/>
    </source>
</evidence>
<evidence type="ECO:0000256" key="3">
    <source>
        <dbReference type="ARBA" id="ARBA00022529"/>
    </source>
</evidence>
<keyword evidence="8" id="KW-0812">Transmembrane</keyword>
<keyword evidence="10" id="KW-1185">Reference proteome</keyword>
<dbReference type="Proteomes" id="UP000001070">
    <property type="component" value="Unassembled WGS sequence"/>
</dbReference>
<feature type="transmembrane region" description="Helical" evidence="8">
    <location>
        <begin position="42"/>
        <end position="63"/>
    </location>
</feature>
<keyword evidence="8" id="KW-0472">Membrane</keyword>
<dbReference type="CDD" id="cd16890">
    <property type="entry name" value="lyz_i"/>
    <property type="match status" value="1"/>
</dbReference>
<dbReference type="OrthoDB" id="6337871at2759"/>
<dbReference type="KEGG" id="dgr:6557404"/>
<evidence type="ECO:0000256" key="6">
    <source>
        <dbReference type="ARBA" id="ARBA00023295"/>
    </source>
</evidence>
<feature type="disulfide bond" evidence="7">
    <location>
        <begin position="129"/>
        <end position="134"/>
    </location>
</feature>
<keyword evidence="4" id="KW-0081">Bacteriolytic enzyme</keyword>
<gene>
    <name evidence="9" type="primary">Dgri\GH15386</name>
    <name evidence="9" type="ORF">Dgri_GH15386</name>
</gene>